<protein>
    <recommendedName>
        <fullName evidence="7">D-lysergyl-peptide-synthetase subunit 1</fullName>
    </recommendedName>
    <alternativeName>
        <fullName evidence="8">Nonribosomal peptide synthetase 1</fullName>
    </alternativeName>
</protein>
<dbReference type="InterPro" id="IPR000873">
    <property type="entry name" value="AMP-dep_synth/lig_dom"/>
</dbReference>
<keyword evidence="4" id="KW-0436">Ligase</keyword>
<reference evidence="10" key="1">
    <citation type="journal article" date="2020" name="bioRxiv">
        <title>Whole genome comparisons of ergot fungi reveals the divergence and evolution of species within the genus Claviceps are the result of varying mechanisms driving genome evolution and host range expansion.</title>
        <authorList>
            <person name="Wyka S.A."/>
            <person name="Mondo S.J."/>
            <person name="Liu M."/>
            <person name="Dettman J."/>
            <person name="Nalam V."/>
            <person name="Broders K.D."/>
        </authorList>
    </citation>
    <scope>NUCLEOTIDE SEQUENCE</scope>
    <source>
        <strain evidence="10">CCC 489</strain>
    </source>
</reference>
<dbReference type="GO" id="GO:0005737">
    <property type="term" value="C:cytoplasm"/>
    <property type="evidence" value="ECO:0007669"/>
    <property type="project" value="TreeGrafter"/>
</dbReference>
<dbReference type="InterPro" id="IPR001242">
    <property type="entry name" value="Condensation_dom"/>
</dbReference>
<dbReference type="SUPFAM" id="SSF56801">
    <property type="entry name" value="Acetyl-CoA synthetase-like"/>
    <property type="match status" value="2"/>
</dbReference>
<dbReference type="GO" id="GO:0043041">
    <property type="term" value="P:amino acid activation for nonribosomal peptide biosynthetic process"/>
    <property type="evidence" value="ECO:0007669"/>
    <property type="project" value="TreeGrafter"/>
</dbReference>
<dbReference type="GO" id="GO:0016740">
    <property type="term" value="F:transferase activity"/>
    <property type="evidence" value="ECO:0007669"/>
    <property type="project" value="UniProtKB-KW"/>
</dbReference>
<accession>A0A8K0JBJ4</accession>
<dbReference type="FunFam" id="3.30.559.30:FF:000003">
    <property type="entry name" value="Nonribosomal peptide synthase SidD"/>
    <property type="match status" value="1"/>
</dbReference>
<dbReference type="InterPro" id="IPR010071">
    <property type="entry name" value="AA_adenyl_dom"/>
</dbReference>
<dbReference type="PANTHER" id="PTHR45527:SF3">
    <property type="entry name" value="SIDEROPHORE SYNTHETASE (EUROFUNG)"/>
    <property type="match status" value="1"/>
</dbReference>
<dbReference type="Gene3D" id="3.30.559.10">
    <property type="entry name" value="Chloramphenicol acetyltransferase-like domain"/>
    <property type="match status" value="2"/>
</dbReference>
<dbReference type="Proteomes" id="UP000811619">
    <property type="component" value="Unassembled WGS sequence"/>
</dbReference>
<gene>
    <name evidence="10" type="ORF">E4U42_001690</name>
</gene>
<dbReference type="UniPathway" id="UPA00327"/>
<dbReference type="FunFam" id="3.30.300.30:FF:000015">
    <property type="entry name" value="Nonribosomal peptide synthase SidD"/>
    <property type="match status" value="1"/>
</dbReference>
<evidence type="ECO:0000259" key="9">
    <source>
        <dbReference type="PROSITE" id="PS50075"/>
    </source>
</evidence>
<dbReference type="Gene3D" id="3.30.300.30">
    <property type="match status" value="1"/>
</dbReference>
<dbReference type="InterPro" id="IPR020806">
    <property type="entry name" value="PKS_PP-bd"/>
</dbReference>
<dbReference type="PROSITE" id="PS50075">
    <property type="entry name" value="CARRIER"/>
    <property type="match status" value="2"/>
</dbReference>
<dbReference type="Gene3D" id="3.40.50.12780">
    <property type="entry name" value="N-terminal domain of ligase-like"/>
    <property type="match status" value="1"/>
</dbReference>
<evidence type="ECO:0000256" key="5">
    <source>
        <dbReference type="ARBA" id="ARBA00022679"/>
    </source>
</evidence>
<feature type="domain" description="Carrier" evidence="9">
    <location>
        <begin position="1583"/>
        <end position="1656"/>
    </location>
</feature>
<dbReference type="GO" id="GO:0016874">
    <property type="term" value="F:ligase activity"/>
    <property type="evidence" value="ECO:0007669"/>
    <property type="project" value="UniProtKB-KW"/>
</dbReference>
<dbReference type="InterPro" id="IPR036736">
    <property type="entry name" value="ACP-like_sf"/>
</dbReference>
<dbReference type="Gene3D" id="1.10.1200.10">
    <property type="entry name" value="ACP-like"/>
    <property type="match status" value="2"/>
</dbReference>
<dbReference type="GO" id="GO:0031177">
    <property type="term" value="F:phosphopantetheine binding"/>
    <property type="evidence" value="ECO:0007669"/>
    <property type="project" value="InterPro"/>
</dbReference>
<dbReference type="InterPro" id="IPR045851">
    <property type="entry name" value="AMP-bd_C_sf"/>
</dbReference>
<dbReference type="InterPro" id="IPR042099">
    <property type="entry name" value="ANL_N_sf"/>
</dbReference>
<evidence type="ECO:0000256" key="8">
    <source>
        <dbReference type="ARBA" id="ARBA00079041"/>
    </source>
</evidence>
<dbReference type="NCBIfam" id="TIGR01733">
    <property type="entry name" value="AA-adenyl-dom"/>
    <property type="match status" value="1"/>
</dbReference>
<dbReference type="InterPro" id="IPR023213">
    <property type="entry name" value="CAT-like_dom_sf"/>
</dbReference>
<dbReference type="PANTHER" id="PTHR45527">
    <property type="entry name" value="NONRIBOSOMAL PEPTIDE SYNTHETASE"/>
    <property type="match status" value="1"/>
</dbReference>
<proteinExistence type="inferred from homology"/>
<evidence type="ECO:0000256" key="1">
    <source>
        <dbReference type="ARBA" id="ARBA00005107"/>
    </source>
</evidence>
<dbReference type="InterPro" id="IPR009081">
    <property type="entry name" value="PP-bd_ACP"/>
</dbReference>
<dbReference type="PROSITE" id="PS00012">
    <property type="entry name" value="PHOSPHOPANTETHEINE"/>
    <property type="match status" value="2"/>
</dbReference>
<dbReference type="GO" id="GO:0035835">
    <property type="term" value="P:indole alkaloid biosynthetic process"/>
    <property type="evidence" value="ECO:0007669"/>
    <property type="project" value="UniProtKB-UniPathway"/>
</dbReference>
<organism evidence="10 11">
    <name type="scientific">Claviceps africana</name>
    <dbReference type="NCBI Taxonomy" id="83212"/>
    <lineage>
        <taxon>Eukaryota</taxon>
        <taxon>Fungi</taxon>
        <taxon>Dikarya</taxon>
        <taxon>Ascomycota</taxon>
        <taxon>Pezizomycotina</taxon>
        <taxon>Sordariomycetes</taxon>
        <taxon>Hypocreomycetidae</taxon>
        <taxon>Hypocreales</taxon>
        <taxon>Clavicipitaceae</taxon>
        <taxon>Claviceps</taxon>
    </lineage>
</organism>
<feature type="domain" description="Carrier" evidence="9">
    <location>
        <begin position="773"/>
        <end position="849"/>
    </location>
</feature>
<dbReference type="CDD" id="cd05918">
    <property type="entry name" value="A_NRPS_SidN3_like"/>
    <property type="match status" value="1"/>
</dbReference>
<dbReference type="InterPro" id="IPR020845">
    <property type="entry name" value="AMP-binding_CS"/>
</dbReference>
<keyword evidence="3" id="KW-0597">Phosphoprotein</keyword>
<dbReference type="InterPro" id="IPR006162">
    <property type="entry name" value="Ppantetheine_attach_site"/>
</dbReference>
<comment type="pathway">
    <text evidence="1">Alkaloid biosynthesis; ergot alkaloid biosynthesis.</text>
</comment>
<evidence type="ECO:0000256" key="2">
    <source>
        <dbReference type="ARBA" id="ARBA00022450"/>
    </source>
</evidence>
<evidence type="ECO:0000256" key="3">
    <source>
        <dbReference type="ARBA" id="ARBA00022553"/>
    </source>
</evidence>
<dbReference type="OrthoDB" id="416786at2759"/>
<dbReference type="CDD" id="cd19545">
    <property type="entry name" value="FUM14_C_NRPS-like"/>
    <property type="match status" value="1"/>
</dbReference>
<dbReference type="FunFam" id="1.10.1200.10:FF:000005">
    <property type="entry name" value="Nonribosomal peptide synthetase 1"/>
    <property type="match status" value="2"/>
</dbReference>
<dbReference type="PROSITE" id="PS00455">
    <property type="entry name" value="AMP_BINDING"/>
    <property type="match status" value="1"/>
</dbReference>
<evidence type="ECO:0000256" key="6">
    <source>
        <dbReference type="ARBA" id="ARBA00029454"/>
    </source>
</evidence>
<dbReference type="SMART" id="SM00823">
    <property type="entry name" value="PKS_PP"/>
    <property type="match status" value="2"/>
</dbReference>
<dbReference type="Pfam" id="PF00501">
    <property type="entry name" value="AMP-binding"/>
    <property type="match status" value="1"/>
</dbReference>
<keyword evidence="11" id="KW-1185">Reference proteome</keyword>
<dbReference type="SUPFAM" id="SSF52777">
    <property type="entry name" value="CoA-dependent acyltransferases"/>
    <property type="match status" value="4"/>
</dbReference>
<comment type="caution">
    <text evidence="10">The sequence shown here is derived from an EMBL/GenBank/DDBJ whole genome shotgun (WGS) entry which is preliminary data.</text>
</comment>
<comment type="similarity">
    <text evidence="6">Belongs to the NRP synthetase family.</text>
</comment>
<evidence type="ECO:0000313" key="11">
    <source>
        <dbReference type="Proteomes" id="UP000811619"/>
    </source>
</evidence>
<evidence type="ECO:0000256" key="4">
    <source>
        <dbReference type="ARBA" id="ARBA00022598"/>
    </source>
</evidence>
<dbReference type="Gene3D" id="3.30.559.30">
    <property type="entry name" value="Nonribosomal peptide synthetase, condensation domain"/>
    <property type="match status" value="2"/>
</dbReference>
<dbReference type="Pfam" id="PF00550">
    <property type="entry name" value="PP-binding"/>
    <property type="match status" value="2"/>
</dbReference>
<keyword evidence="2" id="KW-0596">Phosphopantetheine</keyword>
<sequence length="2107" mass="230857">MSTNAAHTGKPTESVGAKGLEFHVPALAKRLAHILESEILLLGWSLLMRRYGIDGTSDFTWGICSGDASSNCTFDFRSCETSWTPVTPLSEALKDIQSYVQQAVSSDSRLATNGATLYFNDECMPDHQSRCTLSDSNTVQWGNVQLRTIVRDESLWVQPMWREPLGGAYLAKHFAQAFVEVLTTILADLSSPISAVLKLGDVDHSVLWNWNKHLPPATEVCIQDLITNQAQKHPTKQAICSWDGNLSYEEVERFSSLLATHLVDAGVLVGDIVPLCFEKSKWTTVAVLGVVKAGAAFVLMDPSQPIQRRQLMAQQVNARFIITSDANGSSGPVIAPEAQTIIVSDGTIQSMVAEFCHGSTTTLPFVSPDSTLYIIFTSGSTGMPKGVVISHSVYTTSALARSTEIGYTDVSRVLDFTSYAFDVSVDSMLSTLLRGGCLCIPSDEDRMNDISGAMRRLGVNMANMTPSVARILDPDIIPSLYSLGIGGEACSAGDIATWGQQTRVVVGYGPAECTIGCTVNPNAAGKPYVSMGAAKGCAIWLVHPDDHDRLVPVGAVGELLIEGPIVGQGYLGDPEKTESAFIRDPVWLVSGYGDVPGRRGRLYKTGDLVRHDPDGENGFIFVGRKDSQVKLRGQRVELGEIEHHIKKLLPMATDVVAEVIAPAGQKTETMLVAFVADRRQGKPDKDSSCEASIVEMSTELQSALHAVGKELPKTVPIYMVPSTYMAVSRIPMLVSGKIDRKTLRSLGASTSLHSHSLDATAAKAAAKGTRARAPTSGAEKCLQAIWSTLLNLKADQIHAQANFFMLGGDSILAMKLVSAVREAGYVLTVAQVFTSPALQDMARDLKVLETTSPDEVPPFSLLDGSWSREALCREAADHCGLPVGSIEDIYPCAPMQEIHMAFYHRSKEAYVAQRVAEIPNADTADRLRVAWDTVIRDCPILRTRIVEFEKHGFLQVVTDNAPSWQYRNSLSEFLREDKETPMAVNSPLSRFTMVHDVSQEKHYFVWTAHHAVYDAWSTELIVDHVIQAFRSTPVQRLAEFKHFIRFLQDPEREKSKTFWLNQLDGATGRQFPELPSRSYIPEPDAQTERFIAVNRPCRNDITDSTIIRAAWALVASQYTMNDDVVFAETFTGRSLPIPGIDQIEGPILATVPVRVRIDRTSTVHGFLQSLQDQGVTRAAHDHYGIQNIRRLSADAQVACEVSMGMVIQPAPTVANDGQHGYVPAFVGGDAALEALHFNTYPLMLACCLQPGRGFRVLASFDSRLVSERQMQRVLTQLESAVSRLCQGPEQYVKDVSCLSRDDLEEIWSANCAAPRCASDAPKLDVHLKPGDVYPHVEHVPWIVSPSNSDYLMPIGATGELVLEGGEGGEGQEANLAAPEWLTKGTAGVPGRHGSRVYETGDLVKYSDALELLFVGRKDDMVPFQGRTIDLKAVDSELARLLPAHVEACSRLISLDDVAGGASTTVVAFVRETDGPETGSTVQLNLDDGNFRLLSTAVSIASTVSVELVQSVACLRKAMLDALPPHMIPSVCIPLSIDGDSPEKLDATLANSLATLTMTSSHVAQIRQSFSCALSSIGDLAKMSPNEVRLRSLWARFLSVDEKTITLDDNFFRLGGDSILAMRIVSALRSEGYVLTVADMFRNMKLGDMASLVREDPDTSRSGRERKAYRPFSLLGNTDTDRLLTSSVVPRLADSSWVVEDVLPVTDTQERDVKSTVSRPRSAVQYNMLHMDKSIDVARVLESFQYLVSVHPILRTVFVPQGEDAVLQVVLQTLEVPVSEHHCPPDEDLGQFARKLAERDVEADSSFQYGHSFVQLFVLRQEEEQSLMIRISHAQYDGVSLPELLKQLDLRYRLKEEAISPPAAFADYLQHMAASEARNLGYWKTRLSGSRLSHIISPADAATSTTRFFTRAVEVSGRSPDVTLATLVTASWATVLARQLRTSDVTFAGIVSGRNVDMAGIEQVMGPCYQYMPVRIRFEPGWTVTRLLEHVRDVYLEGSARATLGFSRISRECTNWGPDALFYPSFVNSLDQGYFDSMPLGGRPCGVDYTNPDAEPATPPRIVSFAEAGESRVGIEADAERGDFWQARLEDLAATMEFFVKEPSAVVL</sequence>
<dbReference type="Pfam" id="PF00668">
    <property type="entry name" value="Condensation"/>
    <property type="match status" value="2"/>
</dbReference>
<evidence type="ECO:0000313" key="10">
    <source>
        <dbReference type="EMBL" id="KAG5927848.1"/>
    </source>
</evidence>
<dbReference type="FunFam" id="3.40.50.12780:FF:000014">
    <property type="entry name" value="Nonribosomal peptide synthetase 1"/>
    <property type="match status" value="1"/>
</dbReference>
<dbReference type="EMBL" id="SRPY01000151">
    <property type="protein sequence ID" value="KAG5927848.1"/>
    <property type="molecule type" value="Genomic_DNA"/>
</dbReference>
<dbReference type="Gene3D" id="2.30.38.10">
    <property type="entry name" value="Luciferase, Domain 3"/>
    <property type="match status" value="1"/>
</dbReference>
<name>A0A8K0JBJ4_9HYPO</name>
<evidence type="ECO:0000256" key="7">
    <source>
        <dbReference type="ARBA" id="ARBA00044125"/>
    </source>
</evidence>
<dbReference type="SUPFAM" id="SSF47336">
    <property type="entry name" value="ACP-like"/>
    <property type="match status" value="2"/>
</dbReference>
<keyword evidence="5" id="KW-0808">Transferase</keyword>